<evidence type="ECO:0000313" key="2">
    <source>
        <dbReference type="Proteomes" id="UP000291485"/>
    </source>
</evidence>
<organism evidence="1 2">
    <name type="scientific">Pedobacter frigidisoli</name>
    <dbReference type="NCBI Taxonomy" id="2530455"/>
    <lineage>
        <taxon>Bacteria</taxon>
        <taxon>Pseudomonadati</taxon>
        <taxon>Bacteroidota</taxon>
        <taxon>Sphingobacteriia</taxon>
        <taxon>Sphingobacteriales</taxon>
        <taxon>Sphingobacteriaceae</taxon>
        <taxon>Pedobacter</taxon>
    </lineage>
</organism>
<dbReference type="AlphaFoldDB" id="A0A4R0P020"/>
<sequence length="447" mass="51288">MKKFLKITAVIVLLLLIFFVGTFKYRQYQANEVSIPKNATSLVKISIDEIYKSLAANMISNPGFYFQLDKKATAENKENKFDTGLKIPASIYCYTIEGKPKTAIFSRLAISDFQEFSNFIRNTLKLNITKASGLNLAQNNLKNFTILFNDEYAAIVITAQRDEFETVLKDILNERNFIKVGDSKFNVIKKSTDHLAFIDKDNKGYINFENGEINFDNEFLSKTIIPAKKPFYRKFNTESAVSFWLNANFAKADNKTYKLKNASLERDSLLKYYKGYLDFEWINTTQQTDSVITYEYNDDFEKVEKISLQKRAVPKFILNISADAVGLKNYLNQKNIIKQDTALVNKAVFPLYKVFVGGDTKQLTLSTKKYDKTDKNNLPSNDFLSINIDFIKVNKQISLPFFTNSFKSLSRLDIKGKVIENGKIKVDGKLELVNKDINSLYQLLKGF</sequence>
<dbReference type="Proteomes" id="UP000291485">
    <property type="component" value="Unassembled WGS sequence"/>
</dbReference>
<proteinExistence type="predicted"/>
<comment type="caution">
    <text evidence="1">The sequence shown here is derived from an EMBL/GenBank/DDBJ whole genome shotgun (WGS) entry which is preliminary data.</text>
</comment>
<protein>
    <submittedName>
        <fullName evidence="1">Uncharacterized protein</fullName>
    </submittedName>
</protein>
<evidence type="ECO:0000313" key="1">
    <source>
        <dbReference type="EMBL" id="TCD08529.1"/>
    </source>
</evidence>
<reference evidence="1 2" key="1">
    <citation type="submission" date="2019-02" db="EMBL/GenBank/DDBJ databases">
        <title>Pedobacter sp. RP-3-11 sp. nov., isolated from Arctic soil.</title>
        <authorList>
            <person name="Dahal R.H."/>
        </authorList>
    </citation>
    <scope>NUCLEOTIDE SEQUENCE [LARGE SCALE GENOMIC DNA]</scope>
    <source>
        <strain evidence="1 2">RP-3-11</strain>
    </source>
</reference>
<dbReference type="OrthoDB" id="637901at2"/>
<name>A0A4R0P020_9SPHI</name>
<dbReference type="EMBL" id="SJSN01000008">
    <property type="protein sequence ID" value="TCD08529.1"/>
    <property type="molecule type" value="Genomic_DNA"/>
</dbReference>
<dbReference type="RefSeq" id="WP_131558944.1">
    <property type="nucleotide sequence ID" value="NZ_SJSN01000008.1"/>
</dbReference>
<gene>
    <name evidence="1" type="ORF">EZ449_11840</name>
</gene>
<keyword evidence="2" id="KW-1185">Reference proteome</keyword>
<accession>A0A4R0P020</accession>